<dbReference type="Pfam" id="PF00772">
    <property type="entry name" value="DnaB"/>
    <property type="match status" value="1"/>
</dbReference>
<dbReference type="GO" id="GO:0003678">
    <property type="term" value="F:DNA helicase activity"/>
    <property type="evidence" value="ECO:0007669"/>
    <property type="project" value="InterPro"/>
</dbReference>
<dbReference type="InterPro" id="IPR007693">
    <property type="entry name" value="DNA_helicase_DnaB-like_N"/>
</dbReference>
<accession>X1PVQ0</accession>
<evidence type="ECO:0000259" key="3">
    <source>
        <dbReference type="Pfam" id="PF00772"/>
    </source>
</evidence>
<dbReference type="InterPro" id="IPR016136">
    <property type="entry name" value="DNA_helicase_N/primase_C"/>
</dbReference>
<keyword evidence="1" id="KW-0235">DNA replication</keyword>
<evidence type="ECO:0000256" key="2">
    <source>
        <dbReference type="ARBA" id="ARBA00023125"/>
    </source>
</evidence>
<reference evidence="4" key="1">
    <citation type="journal article" date="2014" name="Front. Microbiol.">
        <title>High frequency of phylogenetically diverse reductive dehalogenase-homologous genes in deep subseafloor sedimentary metagenomes.</title>
        <authorList>
            <person name="Kawai M."/>
            <person name="Futagami T."/>
            <person name="Toyoda A."/>
            <person name="Takaki Y."/>
            <person name="Nishi S."/>
            <person name="Hori S."/>
            <person name="Arai W."/>
            <person name="Tsubouchi T."/>
            <person name="Morono Y."/>
            <person name="Uchiyama I."/>
            <person name="Ito T."/>
            <person name="Fujiyama A."/>
            <person name="Inagaki F."/>
            <person name="Takami H."/>
        </authorList>
    </citation>
    <scope>NUCLEOTIDE SEQUENCE</scope>
    <source>
        <strain evidence="4">Expedition CK06-06</strain>
    </source>
</reference>
<dbReference type="EMBL" id="BARV01042090">
    <property type="protein sequence ID" value="GAI46646.1"/>
    <property type="molecule type" value="Genomic_DNA"/>
</dbReference>
<dbReference type="PANTHER" id="PTHR30153:SF2">
    <property type="entry name" value="REPLICATIVE DNA HELICASE"/>
    <property type="match status" value="1"/>
</dbReference>
<evidence type="ECO:0000313" key="4">
    <source>
        <dbReference type="EMBL" id="GAI46646.1"/>
    </source>
</evidence>
<dbReference type="InterPro" id="IPR036185">
    <property type="entry name" value="DNA_heli_DnaB-like_N_sf"/>
</dbReference>
<name>X1PVQ0_9ZZZZ</name>
<dbReference type="SUPFAM" id="SSF48024">
    <property type="entry name" value="N-terminal domain of DnaB helicase"/>
    <property type="match status" value="1"/>
</dbReference>
<evidence type="ECO:0000256" key="1">
    <source>
        <dbReference type="ARBA" id="ARBA00022705"/>
    </source>
</evidence>
<dbReference type="AlphaFoldDB" id="X1PVQ0"/>
<proteinExistence type="predicted"/>
<sequence>NEAINQITVAQELERQARLEKCGGAAYLSHLISVVPTSLDIEHYAQIVYRLSIMRQLISAAERIADIGYRADPDVPTSHRWPAGNNN</sequence>
<feature type="non-terminal residue" evidence="4">
    <location>
        <position position="1"/>
    </location>
</feature>
<dbReference type="GO" id="GO:0005524">
    <property type="term" value="F:ATP binding"/>
    <property type="evidence" value="ECO:0007669"/>
    <property type="project" value="InterPro"/>
</dbReference>
<dbReference type="GO" id="GO:0006260">
    <property type="term" value="P:DNA replication"/>
    <property type="evidence" value="ECO:0007669"/>
    <property type="project" value="UniProtKB-KW"/>
</dbReference>
<gene>
    <name evidence="4" type="ORF">S06H3_63452</name>
</gene>
<feature type="domain" description="DNA helicase DnaB-like N-terminal" evidence="3">
    <location>
        <begin position="1"/>
        <end position="49"/>
    </location>
</feature>
<comment type="caution">
    <text evidence="4">The sequence shown here is derived from an EMBL/GenBank/DDBJ whole genome shotgun (WGS) entry which is preliminary data.</text>
</comment>
<protein>
    <recommendedName>
        <fullName evidence="3">DNA helicase DnaB-like N-terminal domain-containing protein</fullName>
    </recommendedName>
</protein>
<dbReference type="Gene3D" id="1.10.860.10">
    <property type="entry name" value="DNAb Helicase, Chain A"/>
    <property type="match status" value="1"/>
</dbReference>
<dbReference type="GO" id="GO:0005829">
    <property type="term" value="C:cytosol"/>
    <property type="evidence" value="ECO:0007669"/>
    <property type="project" value="TreeGrafter"/>
</dbReference>
<organism evidence="4">
    <name type="scientific">marine sediment metagenome</name>
    <dbReference type="NCBI Taxonomy" id="412755"/>
    <lineage>
        <taxon>unclassified sequences</taxon>
        <taxon>metagenomes</taxon>
        <taxon>ecological metagenomes</taxon>
    </lineage>
</organism>
<dbReference type="GO" id="GO:0003677">
    <property type="term" value="F:DNA binding"/>
    <property type="evidence" value="ECO:0007669"/>
    <property type="project" value="UniProtKB-KW"/>
</dbReference>
<dbReference type="PANTHER" id="PTHR30153">
    <property type="entry name" value="REPLICATIVE DNA HELICASE DNAB"/>
    <property type="match status" value="1"/>
</dbReference>
<keyword evidence="2" id="KW-0238">DNA-binding</keyword>